<accession>A0A1N7DKM2</accession>
<dbReference type="Pfam" id="PF23213">
    <property type="entry name" value="DUF7065"/>
    <property type="match status" value="1"/>
</dbReference>
<evidence type="ECO:0000259" key="2">
    <source>
        <dbReference type="Pfam" id="PF23213"/>
    </source>
</evidence>
<evidence type="ECO:0000313" key="3">
    <source>
        <dbReference type="EMBL" id="SIR76419.1"/>
    </source>
</evidence>
<dbReference type="SUPFAM" id="SSF159245">
    <property type="entry name" value="AttH-like"/>
    <property type="match status" value="1"/>
</dbReference>
<keyword evidence="4" id="KW-1185">Reference proteome</keyword>
<evidence type="ECO:0000313" key="4">
    <source>
        <dbReference type="Proteomes" id="UP000186218"/>
    </source>
</evidence>
<proteinExistence type="predicted"/>
<name>A0A1N7DKM2_9NOCA</name>
<evidence type="ECO:0000259" key="1">
    <source>
        <dbReference type="Pfam" id="PF23212"/>
    </source>
</evidence>
<dbReference type="Pfam" id="PF23212">
    <property type="entry name" value="DUF7064"/>
    <property type="match status" value="1"/>
</dbReference>
<dbReference type="AlphaFoldDB" id="A0A1N7DKM2"/>
<organism evidence="3 4">
    <name type="scientific">Williamsia sterculiae</name>
    <dbReference type="NCBI Taxonomy" id="1344003"/>
    <lineage>
        <taxon>Bacteria</taxon>
        <taxon>Bacillati</taxon>
        <taxon>Actinomycetota</taxon>
        <taxon>Actinomycetes</taxon>
        <taxon>Mycobacteriales</taxon>
        <taxon>Nocardiaceae</taxon>
        <taxon>Williamsia</taxon>
    </lineage>
</organism>
<dbReference type="Proteomes" id="UP000186218">
    <property type="component" value="Unassembled WGS sequence"/>
</dbReference>
<feature type="domain" description="DUF7065" evidence="2">
    <location>
        <begin position="155"/>
        <end position="192"/>
    </location>
</feature>
<reference evidence="3 4" key="1">
    <citation type="submission" date="2017-01" db="EMBL/GenBank/DDBJ databases">
        <authorList>
            <person name="Mah S.A."/>
            <person name="Swanson W.J."/>
            <person name="Moy G.W."/>
            <person name="Vacquier V.D."/>
        </authorList>
    </citation>
    <scope>NUCLEOTIDE SEQUENCE [LARGE SCALE GENOMIC DNA]</scope>
    <source>
        <strain evidence="3 4">CPCC 203464</strain>
    </source>
</reference>
<sequence length="342" mass="37997">MINDHDADFHTPTSDDPTWAETNFFGFYVPEALLNVGVYALFRPNVGVVISTVAINSKFVEAPWQAEYWDAQHHLAIPQPQNLRDYRLANGVSVTSPEPNRVWDVQFDNGDDVSLSFRYTALAEAFDIHDPAQDPVVAAALAQADDDDTFAWGEAYAGHFDQTGKFEGEVNVRGRRYPVDCVSTMDHSWGLRSEHQGHTMSWLHAHFSEDFAVHAILDFDPDNGPDAATELTLSHGYVLDHGRLYGLSHATGRTIRHGFFATSVELEVTDSRGRTHRLTGLGRTSFPWQAGPGTVGYNVLAEWRYDGDPTAQGWGEIQDFIGPQHLCRIYDGAPHRAAGSGR</sequence>
<dbReference type="InterPro" id="IPR055492">
    <property type="entry name" value="DUF7064"/>
</dbReference>
<dbReference type="OrthoDB" id="7054648at2"/>
<dbReference type="STRING" id="1344003.SAMN05445060_0715"/>
<gene>
    <name evidence="3" type="ORF">SAMN05445060_0715</name>
</gene>
<dbReference type="EMBL" id="FTNT01000002">
    <property type="protein sequence ID" value="SIR76419.1"/>
    <property type="molecule type" value="Genomic_DNA"/>
</dbReference>
<dbReference type="RefSeq" id="WP_076476656.1">
    <property type="nucleotide sequence ID" value="NZ_FTNT01000002.1"/>
</dbReference>
<feature type="domain" description="DUF7064" evidence="1">
    <location>
        <begin position="198"/>
        <end position="319"/>
    </location>
</feature>
<dbReference type="InterPro" id="IPR055493">
    <property type="entry name" value="DUF7065"/>
</dbReference>
<protein>
    <submittedName>
        <fullName evidence="3">Uncharacterized protein</fullName>
    </submittedName>
</protein>